<dbReference type="GO" id="GO:0005829">
    <property type="term" value="C:cytosol"/>
    <property type="evidence" value="ECO:0007669"/>
    <property type="project" value="TreeGrafter"/>
</dbReference>
<organism evidence="2 3">
    <name type="scientific">Acetohalobium arabaticum (strain ATCC 49924 / DSM 5501 / Z-7288)</name>
    <dbReference type="NCBI Taxonomy" id="574087"/>
    <lineage>
        <taxon>Bacteria</taxon>
        <taxon>Bacillati</taxon>
        <taxon>Bacillota</taxon>
        <taxon>Clostridia</taxon>
        <taxon>Halanaerobiales</taxon>
        <taxon>Halobacteroidaceae</taxon>
        <taxon>Acetohalobium</taxon>
    </lineage>
</organism>
<dbReference type="PANTHER" id="PTHR43384:SF7">
    <property type="entry name" value="CARBON-MONOXIDE DEHYDROGENASE ACCESSORY PROTEIN"/>
    <property type="match status" value="1"/>
</dbReference>
<dbReference type="GO" id="GO:0005524">
    <property type="term" value="F:ATP binding"/>
    <property type="evidence" value="ECO:0007669"/>
    <property type="project" value="TreeGrafter"/>
</dbReference>
<dbReference type="KEGG" id="aar:Acear_1301"/>
<dbReference type="PANTHER" id="PTHR43384">
    <property type="entry name" value="SEPTUM SITE-DETERMINING PROTEIN MIND HOMOLOG, CHLOROPLASTIC-RELATED"/>
    <property type="match status" value="1"/>
</dbReference>
<dbReference type="AlphaFoldDB" id="D9QQM3"/>
<dbReference type="STRING" id="574087.Acear_1301"/>
<evidence type="ECO:0000313" key="3">
    <source>
        <dbReference type="Proteomes" id="UP000001661"/>
    </source>
</evidence>
<dbReference type="EMBL" id="CP002105">
    <property type="protein sequence ID" value="ADL12814.1"/>
    <property type="molecule type" value="Genomic_DNA"/>
</dbReference>
<dbReference type="InterPro" id="IPR027417">
    <property type="entry name" value="P-loop_NTPase"/>
</dbReference>
<protein>
    <submittedName>
        <fullName evidence="2">Cobyrinic acid ac-diamide synthase</fullName>
    </submittedName>
</protein>
<evidence type="ECO:0000313" key="2">
    <source>
        <dbReference type="EMBL" id="ADL12814.1"/>
    </source>
</evidence>
<reference evidence="2 3" key="1">
    <citation type="journal article" date="2010" name="Stand. Genomic Sci.">
        <title>Complete genome sequence of Acetohalobium arabaticum type strain (Z-7288).</title>
        <authorList>
            <person name="Sikorski J."/>
            <person name="Lapidus A."/>
            <person name="Chertkov O."/>
            <person name="Lucas S."/>
            <person name="Copeland A."/>
            <person name="Glavina Del Rio T."/>
            <person name="Nolan M."/>
            <person name="Tice H."/>
            <person name="Cheng J.F."/>
            <person name="Han C."/>
            <person name="Brambilla E."/>
            <person name="Pitluck S."/>
            <person name="Liolios K."/>
            <person name="Ivanova N."/>
            <person name="Mavromatis K."/>
            <person name="Mikhailova N."/>
            <person name="Pati A."/>
            <person name="Bruce D."/>
            <person name="Detter C."/>
            <person name="Tapia R."/>
            <person name="Goodwin L."/>
            <person name="Chen A."/>
            <person name="Palaniappan K."/>
            <person name="Land M."/>
            <person name="Hauser L."/>
            <person name="Chang Y.J."/>
            <person name="Jeffries C.D."/>
            <person name="Rohde M."/>
            <person name="Goker M."/>
            <person name="Spring S."/>
            <person name="Woyke T."/>
            <person name="Bristow J."/>
            <person name="Eisen J.A."/>
            <person name="Markowitz V."/>
            <person name="Hugenholtz P."/>
            <person name="Kyrpides N.C."/>
            <person name="Klenk H.P."/>
        </authorList>
    </citation>
    <scope>NUCLEOTIDE SEQUENCE [LARGE SCALE GENOMIC DNA]</scope>
    <source>
        <strain evidence="3">ATCC 49924 / DSM 5501 / Z-7288</strain>
    </source>
</reference>
<dbReference type="RefSeq" id="WP_013278260.1">
    <property type="nucleotide sequence ID" value="NC_014378.1"/>
</dbReference>
<keyword evidence="3" id="KW-1185">Reference proteome</keyword>
<dbReference type="PIRSF" id="PIRSF005647">
    <property type="entry name" value="CooC"/>
    <property type="match status" value="1"/>
</dbReference>
<dbReference type="SUPFAM" id="SSF52540">
    <property type="entry name" value="P-loop containing nucleoside triphosphate hydrolases"/>
    <property type="match status" value="1"/>
</dbReference>
<sequence>MNIAVAGKGGTGKTTFTALMIRALIKNDERPILAVDADANANLNEALGMEVQAKITRVLEEFKDKKDEIPPGMDKINYMELQLSSALSEEKDVDLLVMGGPTGSGCYCYPNDLLKKFIDKLNDNYPYMVMDNEAGLEHLSRRTTQDIDALYVISDASARGIRSAGRVKEIVDDLDLKVDQIYLVVTKTTGNELEILQDEIDKTGLEVIGTVPRDEEILEYDLHGKPLIDLPDESAVVESVEKIVEKTVLAD</sequence>
<dbReference type="Pfam" id="PF01656">
    <property type="entry name" value="CbiA"/>
    <property type="match status" value="1"/>
</dbReference>
<dbReference type="InterPro" id="IPR014433">
    <property type="entry name" value="CooC"/>
</dbReference>
<dbReference type="GO" id="GO:0016887">
    <property type="term" value="F:ATP hydrolysis activity"/>
    <property type="evidence" value="ECO:0007669"/>
    <property type="project" value="TreeGrafter"/>
</dbReference>
<accession>D9QQM3</accession>
<dbReference type="InterPro" id="IPR050625">
    <property type="entry name" value="ParA/MinD_ATPase"/>
</dbReference>
<dbReference type="Gene3D" id="3.40.50.300">
    <property type="entry name" value="P-loop containing nucleotide triphosphate hydrolases"/>
    <property type="match status" value="1"/>
</dbReference>
<name>D9QQM3_ACEAZ</name>
<dbReference type="HOGENOM" id="CLU_082962_0_0_9"/>
<proteinExistence type="predicted"/>
<feature type="domain" description="CobQ/CobB/MinD/ParA nucleotide binding" evidence="1">
    <location>
        <begin position="4"/>
        <end position="227"/>
    </location>
</feature>
<dbReference type="Proteomes" id="UP000001661">
    <property type="component" value="Chromosome"/>
</dbReference>
<dbReference type="GO" id="GO:0009898">
    <property type="term" value="C:cytoplasmic side of plasma membrane"/>
    <property type="evidence" value="ECO:0007669"/>
    <property type="project" value="TreeGrafter"/>
</dbReference>
<dbReference type="eggNOG" id="COG3640">
    <property type="taxonomic scope" value="Bacteria"/>
</dbReference>
<dbReference type="GO" id="GO:0051782">
    <property type="term" value="P:negative regulation of cell division"/>
    <property type="evidence" value="ECO:0007669"/>
    <property type="project" value="TreeGrafter"/>
</dbReference>
<gene>
    <name evidence="2" type="ordered locus">Acear_1301</name>
</gene>
<dbReference type="InterPro" id="IPR002586">
    <property type="entry name" value="CobQ/CobB/MinD/ParA_Nub-bd_dom"/>
</dbReference>
<evidence type="ECO:0000259" key="1">
    <source>
        <dbReference type="Pfam" id="PF01656"/>
    </source>
</evidence>